<dbReference type="SUPFAM" id="SSF103481">
    <property type="entry name" value="Multidrug resistance efflux transporter EmrE"/>
    <property type="match status" value="2"/>
</dbReference>
<evidence type="ECO:0000313" key="6">
    <source>
        <dbReference type="Proteomes" id="UP001329915"/>
    </source>
</evidence>
<dbReference type="RefSeq" id="WP_366922742.1">
    <property type="nucleotide sequence ID" value="NZ_CP121694.1"/>
</dbReference>
<feature type="domain" description="EamA" evidence="4">
    <location>
        <begin position="7"/>
        <end position="140"/>
    </location>
</feature>
<feature type="transmembrane region" description="Helical" evidence="2">
    <location>
        <begin position="270"/>
        <end position="289"/>
    </location>
</feature>
<organism evidence="5 6">
    <name type="scientific">Metallumcola ferriviriculae</name>
    <dbReference type="NCBI Taxonomy" id="3039180"/>
    <lineage>
        <taxon>Bacteria</taxon>
        <taxon>Bacillati</taxon>
        <taxon>Bacillota</taxon>
        <taxon>Clostridia</taxon>
        <taxon>Neomoorellales</taxon>
        <taxon>Desulfitibacteraceae</taxon>
        <taxon>Metallumcola</taxon>
    </lineage>
</organism>
<dbReference type="KEGG" id="dbc:MFMK1_003217"/>
<keyword evidence="2" id="KW-1133">Transmembrane helix</keyword>
<evidence type="ECO:0000313" key="5">
    <source>
        <dbReference type="EMBL" id="WRO23358.1"/>
    </source>
</evidence>
<keyword evidence="2" id="KW-0472">Membrane</keyword>
<comment type="similarity">
    <text evidence="1">Belongs to the EamA transporter family.</text>
</comment>
<feature type="transmembrane region" description="Helical" evidence="2">
    <location>
        <begin position="126"/>
        <end position="144"/>
    </location>
</feature>
<feature type="transmembrane region" description="Helical" evidence="2">
    <location>
        <begin position="150"/>
        <end position="170"/>
    </location>
</feature>
<dbReference type="Proteomes" id="UP001329915">
    <property type="component" value="Chromosome"/>
</dbReference>
<feature type="transmembrane region" description="Helical" evidence="2">
    <location>
        <begin position="96"/>
        <end position="117"/>
    </location>
</feature>
<dbReference type="Pfam" id="PF00892">
    <property type="entry name" value="EamA"/>
    <property type="match status" value="2"/>
</dbReference>
<dbReference type="PANTHER" id="PTHR22911">
    <property type="entry name" value="ACYL-MALONYL CONDENSING ENZYME-RELATED"/>
    <property type="match status" value="1"/>
</dbReference>
<dbReference type="EMBL" id="CP121694">
    <property type="protein sequence ID" value="WRO23358.1"/>
    <property type="molecule type" value="Genomic_DNA"/>
</dbReference>
<evidence type="ECO:0000256" key="1">
    <source>
        <dbReference type="ARBA" id="ARBA00007362"/>
    </source>
</evidence>
<dbReference type="InterPro" id="IPR000620">
    <property type="entry name" value="EamA_dom"/>
</dbReference>
<dbReference type="AlphaFoldDB" id="A0AAU0URZ9"/>
<sequence length="306" mass="33480">MNKHILGSAVVLLSASCFATAAIIIKFAYDMDLSVWQVLWFQSFMASMILAVIMYVRPRRASLSWNRFLPLMLQGVVGAFVTSLAFFMSLQFINASLASVLLYTYPVFVTLGSMLFLKKPVSLRQLLAILCTVAGTLLVLNIFSVNLTGWSTVGVLLGLLSGITYAFYNVMGEVTLSHHDPFTVTAITQFASTGALVVIRPGVTTMLFTGDVEAWFVGALLAIVTSIVPFFLLLHGIKMLGAARSAIISTFELPMTMLLSFILLEEQINEVQLIGAVLVLFGIIVLQSPSGMKSMLIRKNKQVGRY</sequence>
<dbReference type="PROSITE" id="PS51257">
    <property type="entry name" value="PROKAR_LIPOPROTEIN"/>
    <property type="match status" value="1"/>
</dbReference>
<dbReference type="Gene3D" id="1.10.3730.20">
    <property type="match status" value="1"/>
</dbReference>
<feature type="transmembrane region" description="Helical" evidence="2">
    <location>
        <begin position="68"/>
        <end position="90"/>
    </location>
</feature>
<feature type="transmembrane region" description="Helical" evidence="2">
    <location>
        <begin position="182"/>
        <end position="203"/>
    </location>
</feature>
<feature type="transmembrane region" description="Helical" evidence="2">
    <location>
        <begin position="246"/>
        <end position="264"/>
    </location>
</feature>
<evidence type="ECO:0000256" key="3">
    <source>
        <dbReference type="SAM" id="SignalP"/>
    </source>
</evidence>
<dbReference type="PANTHER" id="PTHR22911:SF137">
    <property type="entry name" value="SOLUTE CARRIER FAMILY 35 MEMBER G2-RELATED"/>
    <property type="match status" value="1"/>
</dbReference>
<evidence type="ECO:0000259" key="4">
    <source>
        <dbReference type="Pfam" id="PF00892"/>
    </source>
</evidence>
<keyword evidence="2" id="KW-0812">Transmembrane</keyword>
<feature type="chain" id="PRO_5043793176" evidence="3">
    <location>
        <begin position="22"/>
        <end position="306"/>
    </location>
</feature>
<keyword evidence="3" id="KW-0732">Signal</keyword>
<proteinExistence type="inferred from homology"/>
<name>A0AAU0URZ9_9FIRM</name>
<evidence type="ECO:0000256" key="2">
    <source>
        <dbReference type="SAM" id="Phobius"/>
    </source>
</evidence>
<feature type="transmembrane region" description="Helical" evidence="2">
    <location>
        <begin position="37"/>
        <end position="56"/>
    </location>
</feature>
<feature type="signal peptide" evidence="3">
    <location>
        <begin position="1"/>
        <end position="21"/>
    </location>
</feature>
<reference evidence="5 6" key="1">
    <citation type="submission" date="2023-04" db="EMBL/GenBank/DDBJ databases">
        <authorList>
            <person name="Hsu D."/>
        </authorList>
    </citation>
    <scope>NUCLEOTIDE SEQUENCE [LARGE SCALE GENOMIC DNA]</scope>
    <source>
        <strain evidence="5 6">MK1</strain>
    </source>
</reference>
<dbReference type="InterPro" id="IPR037185">
    <property type="entry name" value="EmrE-like"/>
</dbReference>
<feature type="domain" description="EamA" evidence="4">
    <location>
        <begin position="153"/>
        <end position="286"/>
    </location>
</feature>
<dbReference type="GO" id="GO:0016020">
    <property type="term" value="C:membrane"/>
    <property type="evidence" value="ECO:0007669"/>
    <property type="project" value="InterPro"/>
</dbReference>
<feature type="transmembrane region" description="Helical" evidence="2">
    <location>
        <begin position="215"/>
        <end position="234"/>
    </location>
</feature>
<keyword evidence="6" id="KW-1185">Reference proteome</keyword>
<accession>A0AAU0URZ9</accession>
<protein>
    <submittedName>
        <fullName evidence="5">DMT family transporter</fullName>
    </submittedName>
</protein>
<gene>
    <name evidence="5" type="ORF">MFMK1_003217</name>
</gene>